<feature type="chain" id="PRO_5039472542" evidence="3">
    <location>
        <begin position="23"/>
        <end position="534"/>
    </location>
</feature>
<feature type="compositionally biased region" description="Low complexity" evidence="2">
    <location>
        <begin position="31"/>
        <end position="48"/>
    </location>
</feature>
<dbReference type="KEGG" id="pri:PRIO_5430"/>
<sequence>MKFKKIGLLLATSALAITIVNGCGGNNNNSGDSIAANQNHSQNQNQNQTASGDEIVDIEVWGTNIGYKPITKGSKLYEFYKEKLGVGVIHPYVEWNGGTNYLNQLNLKIAANEMPDLFLPQQGLEDSLARNGALADLTELLPKYAPNLWNAIPQDMWDIVKANDPTGQGKIYYIPGMVDYGRYAGMIRQDWLDKLGLQMPTTQEEYVKVLEAFRDNDPNGNGQKDELPTGGREQARWMDHLFAMYGVAMFEGYPDWDNYNGELTYAAVTPNMKASLEFLNKLYKEGLIDKESLLNSKDKWDGKIQSDKVGNYFHWVESGYLPLENLYKNTGVKANFTVLPVPKVEGYEGFYSWKRFTPPAWVVKNNKDEKKLMATLKLLNNMYDEKVWKDLYLGVEGMHYTVKDGQATRLPDDKSTQENLILDPYSKISTLDFMMDLNKSTASEDRMWAIDQVNRNMQEAQKYAKVIAGDGMPASVYDGFPDINNRTLYVEYASKIILGQYPLSKFDEFVDKWNKSGGEEVTKRAREWYAKVKK</sequence>
<gene>
    <name evidence="4" type="ORF">PRIO_5430</name>
</gene>
<evidence type="ECO:0000313" key="4">
    <source>
        <dbReference type="EMBL" id="CQR57819.1"/>
    </source>
</evidence>
<accession>A0A0E4HCX3</accession>
<reference evidence="5" key="1">
    <citation type="submission" date="2015-03" db="EMBL/GenBank/DDBJ databases">
        <authorList>
            <person name="Wibberg D."/>
        </authorList>
    </citation>
    <scope>NUCLEOTIDE SEQUENCE [LARGE SCALE GENOMIC DNA]</scope>
</reference>
<dbReference type="AlphaFoldDB" id="A0A0E4HCX3"/>
<dbReference type="SUPFAM" id="SSF53850">
    <property type="entry name" value="Periplasmic binding protein-like II"/>
    <property type="match status" value="1"/>
</dbReference>
<evidence type="ECO:0000256" key="3">
    <source>
        <dbReference type="SAM" id="SignalP"/>
    </source>
</evidence>
<name>A0A0E4HCX3_9BACL</name>
<dbReference type="EMBL" id="LN831776">
    <property type="protein sequence ID" value="CQR57819.1"/>
    <property type="molecule type" value="Genomic_DNA"/>
</dbReference>
<dbReference type="Proteomes" id="UP000033163">
    <property type="component" value="Chromosome I"/>
</dbReference>
<dbReference type="PATRIC" id="fig|1073571.4.peg.5821"/>
<organism evidence="4 5">
    <name type="scientific">Paenibacillus riograndensis SBR5</name>
    <dbReference type="NCBI Taxonomy" id="1073571"/>
    <lineage>
        <taxon>Bacteria</taxon>
        <taxon>Bacillati</taxon>
        <taxon>Bacillota</taxon>
        <taxon>Bacilli</taxon>
        <taxon>Bacillales</taxon>
        <taxon>Paenibacillaceae</taxon>
        <taxon>Paenibacillus</taxon>
        <taxon>Paenibacillus sonchi group</taxon>
    </lineage>
</organism>
<evidence type="ECO:0000256" key="2">
    <source>
        <dbReference type="SAM" id="MobiDB-lite"/>
    </source>
</evidence>
<dbReference type="Gene3D" id="3.40.190.10">
    <property type="entry name" value="Periplasmic binding protein-like II"/>
    <property type="match status" value="2"/>
</dbReference>
<dbReference type="HOGENOM" id="CLU_021021_3_0_9"/>
<dbReference type="PANTHER" id="PTHR43649">
    <property type="entry name" value="ARABINOSE-BINDING PROTEIN-RELATED"/>
    <property type="match status" value="1"/>
</dbReference>
<dbReference type="InterPro" id="IPR050490">
    <property type="entry name" value="Bact_solute-bd_prot1"/>
</dbReference>
<feature type="region of interest" description="Disordered" evidence="2">
    <location>
        <begin position="31"/>
        <end position="50"/>
    </location>
</feature>
<keyword evidence="1 3" id="KW-0732">Signal</keyword>
<protein>
    <submittedName>
        <fullName evidence="4">Extracellular solute-binding protein family 1</fullName>
    </submittedName>
</protein>
<proteinExistence type="predicted"/>
<evidence type="ECO:0000256" key="1">
    <source>
        <dbReference type="ARBA" id="ARBA00022729"/>
    </source>
</evidence>
<feature type="signal peptide" evidence="3">
    <location>
        <begin position="1"/>
        <end position="22"/>
    </location>
</feature>
<dbReference type="RefSeq" id="WP_020427601.1">
    <property type="nucleotide sequence ID" value="NZ_AGBD01000425.1"/>
</dbReference>
<dbReference type="PANTHER" id="PTHR43649:SF33">
    <property type="entry name" value="POLYGALACTURONAN_RHAMNOGALACTURONAN-BINDING PROTEIN YTCQ"/>
    <property type="match status" value="1"/>
</dbReference>
<evidence type="ECO:0000313" key="5">
    <source>
        <dbReference type="Proteomes" id="UP000033163"/>
    </source>
</evidence>